<dbReference type="Pfam" id="PF00356">
    <property type="entry name" value="LacI"/>
    <property type="match status" value="1"/>
</dbReference>
<organism evidence="5 6">
    <name type="scientific">Mangrovivirga cuniculi</name>
    <dbReference type="NCBI Taxonomy" id="2715131"/>
    <lineage>
        <taxon>Bacteria</taxon>
        <taxon>Pseudomonadati</taxon>
        <taxon>Bacteroidota</taxon>
        <taxon>Cytophagia</taxon>
        <taxon>Cytophagales</taxon>
        <taxon>Mangrovivirgaceae</taxon>
        <taxon>Mangrovivirga</taxon>
    </lineage>
</organism>
<dbReference type="InterPro" id="IPR010982">
    <property type="entry name" value="Lambda_DNA-bd_dom_sf"/>
</dbReference>
<dbReference type="PROSITE" id="PS00356">
    <property type="entry name" value="HTH_LACI_1"/>
    <property type="match status" value="1"/>
</dbReference>
<dbReference type="PROSITE" id="PS50932">
    <property type="entry name" value="HTH_LACI_2"/>
    <property type="match status" value="1"/>
</dbReference>
<evidence type="ECO:0000256" key="1">
    <source>
        <dbReference type="ARBA" id="ARBA00023015"/>
    </source>
</evidence>
<keyword evidence="2" id="KW-0238">DNA-binding</keyword>
<dbReference type="SUPFAM" id="SSF53822">
    <property type="entry name" value="Periplasmic binding protein-like I"/>
    <property type="match status" value="1"/>
</dbReference>
<dbReference type="PANTHER" id="PTHR30146:SF144">
    <property type="entry name" value="LACI-FAMILY TRANSCRIPTION REGULATOR"/>
    <property type="match status" value="1"/>
</dbReference>
<dbReference type="InterPro" id="IPR000843">
    <property type="entry name" value="HTH_LacI"/>
</dbReference>
<dbReference type="GO" id="GO:0003700">
    <property type="term" value="F:DNA-binding transcription factor activity"/>
    <property type="evidence" value="ECO:0007669"/>
    <property type="project" value="TreeGrafter"/>
</dbReference>
<dbReference type="CDD" id="cd01392">
    <property type="entry name" value="HTH_LacI"/>
    <property type="match status" value="1"/>
</dbReference>
<evidence type="ECO:0000256" key="3">
    <source>
        <dbReference type="ARBA" id="ARBA00023163"/>
    </source>
</evidence>
<dbReference type="SUPFAM" id="SSF47413">
    <property type="entry name" value="lambda repressor-like DNA-binding domains"/>
    <property type="match status" value="1"/>
</dbReference>
<dbReference type="GO" id="GO:0000976">
    <property type="term" value="F:transcription cis-regulatory region binding"/>
    <property type="evidence" value="ECO:0007669"/>
    <property type="project" value="TreeGrafter"/>
</dbReference>
<keyword evidence="1" id="KW-0805">Transcription regulation</keyword>
<dbReference type="InterPro" id="IPR028082">
    <property type="entry name" value="Peripla_BP_I"/>
</dbReference>
<dbReference type="Gene3D" id="3.40.50.2300">
    <property type="match status" value="2"/>
</dbReference>
<dbReference type="AlphaFoldDB" id="A0A4D7JC54"/>
<dbReference type="Gene3D" id="1.10.260.40">
    <property type="entry name" value="lambda repressor-like DNA-binding domains"/>
    <property type="match status" value="1"/>
</dbReference>
<evidence type="ECO:0000313" key="6">
    <source>
        <dbReference type="Proteomes" id="UP000298616"/>
    </source>
</evidence>
<dbReference type="EMBL" id="CP028923">
    <property type="protein sequence ID" value="QCK13281.1"/>
    <property type="molecule type" value="Genomic_DNA"/>
</dbReference>
<name>A0A4D7JC54_9BACT</name>
<protein>
    <recommendedName>
        <fullName evidence="4">HTH lacI-type domain-containing protein</fullName>
    </recommendedName>
</protein>
<dbReference type="PANTHER" id="PTHR30146">
    <property type="entry name" value="LACI-RELATED TRANSCRIPTIONAL REPRESSOR"/>
    <property type="match status" value="1"/>
</dbReference>
<reference evidence="5 6" key="1">
    <citation type="submission" date="2018-04" db="EMBL/GenBank/DDBJ databases">
        <title>Complete genome uncultured novel isolate.</title>
        <authorList>
            <person name="Merlino G."/>
        </authorList>
    </citation>
    <scope>NUCLEOTIDE SEQUENCE [LARGE SCALE GENOMIC DNA]</scope>
    <source>
        <strain evidence="6">R1DC9</strain>
    </source>
</reference>
<dbReference type="InterPro" id="IPR025997">
    <property type="entry name" value="SBP_2_dom"/>
</dbReference>
<dbReference type="SMART" id="SM00354">
    <property type="entry name" value="HTH_LACI"/>
    <property type="match status" value="1"/>
</dbReference>
<sequence>MKKKVTIKDIAKEAGVSIGTVDRVLHNRGDVAAKTKEKILKIAEKHDYSTNIFARNLKLSKEYLICTVLPGGNQYWELQHFGFKRASEEFKNQGIRLKSFEYNAKEVNGYLKSLKDAIDSKPSAIALVPVAHPSTYELLEKIEKAGIPYVFVDTQLPEASPLSFIGQDSFMSGQLAAKLLCYGRSEKVQNIYILYQNSNLHNKAITDRIEGFESFIEENAKDKNTINKVNLDTEEDFERVYKEMTEHEEVHIFIPNSKAFQFAEFINKKNDVKYRLLGYDLTEKNAANIYSGSIDFIINPKPQLQGFLSIQTLHKHLILNQKVAKKQFMPLDIVTKENLTYYGQEHV</sequence>
<gene>
    <name evidence="5" type="ORF">DCC35_00205</name>
</gene>
<proteinExistence type="predicted"/>
<evidence type="ECO:0000259" key="4">
    <source>
        <dbReference type="PROSITE" id="PS50932"/>
    </source>
</evidence>
<keyword evidence="3" id="KW-0804">Transcription</keyword>
<evidence type="ECO:0000313" key="5">
    <source>
        <dbReference type="EMBL" id="QCK13281.1"/>
    </source>
</evidence>
<dbReference type="Proteomes" id="UP000298616">
    <property type="component" value="Chromosome"/>
</dbReference>
<dbReference type="OrthoDB" id="628703at2"/>
<keyword evidence="6" id="KW-1185">Reference proteome</keyword>
<dbReference type="RefSeq" id="WP_137088879.1">
    <property type="nucleotide sequence ID" value="NZ_CP028923.1"/>
</dbReference>
<dbReference type="KEGG" id="fpf:DCC35_00205"/>
<evidence type="ECO:0000256" key="2">
    <source>
        <dbReference type="ARBA" id="ARBA00023125"/>
    </source>
</evidence>
<accession>A0A4D7JC54</accession>
<dbReference type="Pfam" id="PF13407">
    <property type="entry name" value="Peripla_BP_4"/>
    <property type="match status" value="1"/>
</dbReference>
<feature type="domain" description="HTH lacI-type" evidence="4">
    <location>
        <begin position="5"/>
        <end position="59"/>
    </location>
</feature>